<dbReference type="PANTHER" id="PTHR45985">
    <property type="match status" value="1"/>
</dbReference>
<dbReference type="EMBL" id="CP147846">
    <property type="protein sequence ID" value="WXG69957.1"/>
    <property type="molecule type" value="Genomic_DNA"/>
</dbReference>
<dbReference type="PANTHER" id="PTHR45985:SF3">
    <property type="entry name" value="CHITIN DEACETYLASE-LIKE 4"/>
    <property type="match status" value="1"/>
</dbReference>
<evidence type="ECO:0000313" key="4">
    <source>
        <dbReference type="Proteomes" id="UP001432000"/>
    </source>
</evidence>
<name>A0ABZ2PM76_9NOCA</name>
<evidence type="ECO:0000256" key="2">
    <source>
        <dbReference type="SAM" id="SignalP"/>
    </source>
</evidence>
<feature type="signal peptide" evidence="2">
    <location>
        <begin position="1"/>
        <end position="24"/>
    </location>
</feature>
<dbReference type="RefSeq" id="WP_338891051.1">
    <property type="nucleotide sequence ID" value="NZ_CP147846.1"/>
</dbReference>
<evidence type="ECO:0000313" key="3">
    <source>
        <dbReference type="EMBL" id="WXG69957.1"/>
    </source>
</evidence>
<accession>A0ABZ2PM76</accession>
<proteinExistence type="predicted"/>
<dbReference type="SUPFAM" id="SSF88713">
    <property type="entry name" value="Glycoside hydrolase/deacetylase"/>
    <property type="match status" value="1"/>
</dbReference>
<keyword evidence="4" id="KW-1185">Reference proteome</keyword>
<feature type="compositionally biased region" description="Polar residues" evidence="1">
    <location>
        <begin position="38"/>
        <end position="51"/>
    </location>
</feature>
<feature type="chain" id="PRO_5046528252" evidence="2">
    <location>
        <begin position="25"/>
        <end position="403"/>
    </location>
</feature>
<feature type="region of interest" description="Disordered" evidence="1">
    <location>
        <begin position="37"/>
        <end position="62"/>
    </location>
</feature>
<gene>
    <name evidence="3" type="ORF">WDS16_05275</name>
</gene>
<dbReference type="InterPro" id="IPR011330">
    <property type="entry name" value="Glyco_hydro/deAcase_b/a-brl"/>
</dbReference>
<sequence length="403" mass="44423">MDTTNGLRAMARAAALLLSITVVAACTIDGRALEKAENPNNTTAGLTSESTPAHDPTPEPRPVVVRPATNVPMTRLAHGDKPPQFVLFSFDGVGLTPNWDMFLETAERVGARFSALMTGLYFLTDDNSRHYQGPGHRPGQAAIGFGGDESDVIEQVRYLNRTWLGGHELGTHYVGHFCQGGGYHGNQWTSEDWIHELDQFFSLMVNWRTNNDIGAGEDLLFGPDNVRGGRTQCLEGRLDQLIPAWHQFSMTWDSSMPASQAGIVWPEKIDGIWEFPIPYVYSPPLGKRQTALDYNFWYTLNGAKEEPHTAERAAAIAAGTYGFMFDEAYNGNRAPLVIANHFNDWNGNAFNPATAEFMDSVCALPETYCATYADVVAWMELQDPLLLSEWQSRAPVAASAPTS</sequence>
<dbReference type="Proteomes" id="UP001432000">
    <property type="component" value="Chromosome"/>
</dbReference>
<dbReference type="InterPro" id="IPR052740">
    <property type="entry name" value="CE4"/>
</dbReference>
<dbReference type="Gene3D" id="3.20.20.370">
    <property type="entry name" value="Glycoside hydrolase/deacetylase"/>
    <property type="match status" value="1"/>
</dbReference>
<reference evidence="3 4" key="1">
    <citation type="submission" date="2024-03" db="EMBL/GenBank/DDBJ databases">
        <title>Natural products discovery in diverse microorganisms through a two-stage MS feature dereplication strategy.</title>
        <authorList>
            <person name="Zhang R."/>
        </authorList>
    </citation>
    <scope>NUCLEOTIDE SEQUENCE [LARGE SCALE GENOMIC DNA]</scope>
    <source>
        <strain evidence="3 4">18930</strain>
    </source>
</reference>
<organism evidence="3 4">
    <name type="scientific">Rhodococcus sovatensis</name>
    <dbReference type="NCBI Taxonomy" id="1805840"/>
    <lineage>
        <taxon>Bacteria</taxon>
        <taxon>Bacillati</taxon>
        <taxon>Actinomycetota</taxon>
        <taxon>Actinomycetes</taxon>
        <taxon>Mycobacteriales</taxon>
        <taxon>Nocardiaceae</taxon>
        <taxon>Rhodococcus</taxon>
    </lineage>
</organism>
<evidence type="ECO:0000256" key="1">
    <source>
        <dbReference type="SAM" id="MobiDB-lite"/>
    </source>
</evidence>
<protein>
    <submittedName>
        <fullName evidence="3">Polysaccharide deacetylase</fullName>
    </submittedName>
</protein>
<keyword evidence="2" id="KW-0732">Signal</keyword>